<sequence>MTPDDVADIFAAFRPVRCRRMFGGLGIYADGVMFGLVAFERIYLKADPDFSRDLEAMGAERFTYEAKGRQVSLPYWTLPESAIDDAEAAAELAARALRVALAAAASKPPRRPKRAKG</sequence>
<accession>D7A8I9</accession>
<name>D7A8I9_ANCN5</name>
<feature type="domain" description="TfoX N-terminal" evidence="1">
    <location>
        <begin position="8"/>
        <end position="99"/>
    </location>
</feature>
<dbReference type="KEGG" id="sno:Snov_1352"/>
<dbReference type="EMBL" id="CP002026">
    <property type="protein sequence ID" value="ADH88662.1"/>
    <property type="molecule type" value="Genomic_DNA"/>
</dbReference>
<dbReference type="Pfam" id="PF04993">
    <property type="entry name" value="TfoX_N"/>
    <property type="match status" value="1"/>
</dbReference>
<gene>
    <name evidence="2" type="ordered locus">Snov_1352</name>
</gene>
<evidence type="ECO:0000313" key="3">
    <source>
        <dbReference type="Proteomes" id="UP000006633"/>
    </source>
</evidence>
<dbReference type="PANTHER" id="PTHR36121:SF1">
    <property type="entry name" value="PROTEIN SXY"/>
    <property type="match status" value="1"/>
</dbReference>
<protein>
    <submittedName>
        <fullName evidence="2">TfoX domain protein</fullName>
    </submittedName>
</protein>
<dbReference type="InterPro" id="IPR007076">
    <property type="entry name" value="TfoX_N"/>
</dbReference>
<proteinExistence type="predicted"/>
<dbReference type="PANTHER" id="PTHR36121">
    <property type="entry name" value="PROTEIN SXY"/>
    <property type="match status" value="1"/>
</dbReference>
<dbReference type="AlphaFoldDB" id="D7A8I9"/>
<dbReference type="InterPro" id="IPR047525">
    <property type="entry name" value="TfoX-like"/>
</dbReference>
<dbReference type="Proteomes" id="UP000006633">
    <property type="component" value="Chromosome"/>
</dbReference>
<dbReference type="SUPFAM" id="SSF159894">
    <property type="entry name" value="YgaC/TfoX-N like"/>
    <property type="match status" value="1"/>
</dbReference>
<evidence type="ECO:0000313" key="2">
    <source>
        <dbReference type="EMBL" id="ADH88662.1"/>
    </source>
</evidence>
<keyword evidence="3" id="KW-1185">Reference proteome</keyword>
<reference evidence="2 3" key="1">
    <citation type="journal article" date="2012" name="Stand. Genomic Sci.">
        <title>Complete genome sequence of the facultatively chemolithoautotrophic and methylotrophic alpha Proteobacterium Starkeya novella type strain (ATCC 8093(T)).</title>
        <authorList>
            <person name="Kappler U."/>
            <person name="Davenport K."/>
            <person name="Beatson S."/>
            <person name="Lucas S."/>
            <person name="Lapidus A."/>
            <person name="Copeland A."/>
            <person name="Berry K.W."/>
            <person name="Glavina Del Rio T."/>
            <person name="Hammon N."/>
            <person name="Dalin E."/>
            <person name="Tice H."/>
            <person name="Pitluck S."/>
            <person name="Richardson P."/>
            <person name="Bruce D."/>
            <person name="Goodwin L.A."/>
            <person name="Han C."/>
            <person name="Tapia R."/>
            <person name="Detter J.C."/>
            <person name="Chang Y.J."/>
            <person name="Jeffries C.D."/>
            <person name="Land M."/>
            <person name="Hauser L."/>
            <person name="Kyrpides N.C."/>
            <person name="Goker M."/>
            <person name="Ivanova N."/>
            <person name="Klenk H.P."/>
            <person name="Woyke T."/>
        </authorList>
    </citation>
    <scope>NUCLEOTIDE SEQUENCE [LARGE SCALE GENOMIC DNA]</scope>
    <source>
        <strain evidence="3">ATCC 8093 / DSM 506 / JCM 20403 / CCM 1077 / IAM 12100 / NBRC 12443 / NCIMB 10456</strain>
    </source>
</reference>
<dbReference type="eggNOG" id="COG3070">
    <property type="taxonomic scope" value="Bacteria"/>
</dbReference>
<dbReference type="HOGENOM" id="CLU_125849_3_0_5"/>
<dbReference type="STRING" id="639283.Snov_1352"/>
<evidence type="ECO:0000259" key="1">
    <source>
        <dbReference type="Pfam" id="PF04993"/>
    </source>
</evidence>
<dbReference type="Gene3D" id="3.30.1460.30">
    <property type="entry name" value="YgaC/TfoX-N like chaperone"/>
    <property type="match status" value="1"/>
</dbReference>
<dbReference type="RefSeq" id="WP_013166167.1">
    <property type="nucleotide sequence ID" value="NC_014217.1"/>
</dbReference>
<organism evidence="2 3">
    <name type="scientific">Ancylobacter novellus (strain ATCC 8093 / DSM 506 / JCM 20403 / CCM 1077 / IAM 12100 / NBRC 12443 / NCIMB 10456)</name>
    <name type="common">Starkeya novella</name>
    <dbReference type="NCBI Taxonomy" id="639283"/>
    <lineage>
        <taxon>Bacteria</taxon>
        <taxon>Pseudomonadati</taxon>
        <taxon>Pseudomonadota</taxon>
        <taxon>Alphaproteobacteria</taxon>
        <taxon>Hyphomicrobiales</taxon>
        <taxon>Xanthobacteraceae</taxon>
        <taxon>Ancylobacter</taxon>
    </lineage>
</organism>